<dbReference type="InterPro" id="IPR000821">
    <property type="entry name" value="Ala_racemase"/>
</dbReference>
<dbReference type="Pfam" id="PF01168">
    <property type="entry name" value="Ala_racemase_N"/>
    <property type="match status" value="1"/>
</dbReference>
<name>A0ABS8D764_9NEIS</name>
<dbReference type="EMBL" id="JAJBZT010000005">
    <property type="protein sequence ID" value="MCB6184011.1"/>
    <property type="molecule type" value="Genomic_DNA"/>
</dbReference>
<comment type="catalytic activity">
    <reaction evidence="4">
        <text>L-alanine = D-alanine</text>
        <dbReference type="Rhea" id="RHEA:20249"/>
        <dbReference type="ChEBI" id="CHEBI:57416"/>
        <dbReference type="ChEBI" id="CHEBI:57972"/>
        <dbReference type="EC" id="5.1.1.1"/>
    </reaction>
</comment>
<dbReference type="GO" id="GO:0008784">
    <property type="term" value="F:alanine racemase activity"/>
    <property type="evidence" value="ECO:0007669"/>
    <property type="project" value="UniProtKB-EC"/>
</dbReference>
<dbReference type="Proteomes" id="UP001165395">
    <property type="component" value="Unassembled WGS sequence"/>
</dbReference>
<organism evidence="6 7">
    <name type="scientific">Leeia speluncae</name>
    <dbReference type="NCBI Taxonomy" id="2884804"/>
    <lineage>
        <taxon>Bacteria</taxon>
        <taxon>Pseudomonadati</taxon>
        <taxon>Pseudomonadota</taxon>
        <taxon>Betaproteobacteria</taxon>
        <taxon>Neisseriales</taxon>
        <taxon>Leeiaceae</taxon>
        <taxon>Leeia</taxon>
    </lineage>
</organism>
<comment type="pathway">
    <text evidence="4">Amino-acid biosynthesis; D-alanine biosynthesis; D-alanine from L-alanine: step 1/1.</text>
</comment>
<comment type="function">
    <text evidence="4">Catalyzes the interconversion of L-alanine and D-alanine. May also act on other amino acids.</text>
</comment>
<feature type="active site" description="Proton acceptor; specific for D-alanine" evidence="4">
    <location>
        <position position="35"/>
    </location>
</feature>
<comment type="cofactor">
    <cofactor evidence="1 4">
        <name>pyridoxal 5'-phosphate</name>
        <dbReference type="ChEBI" id="CHEBI:597326"/>
    </cofactor>
</comment>
<dbReference type="NCBIfam" id="TIGR00492">
    <property type="entry name" value="alr"/>
    <property type="match status" value="1"/>
</dbReference>
<dbReference type="InterPro" id="IPR001608">
    <property type="entry name" value="Ala_racemase_N"/>
</dbReference>
<dbReference type="HAMAP" id="MF_01201">
    <property type="entry name" value="Ala_racemase"/>
    <property type="match status" value="1"/>
</dbReference>
<sequence length="366" mass="39826">MHSTTRVQLDLAALRHNYNQIKQIADSSKAYAVVKSDAYGHGLLRIAKGLHDADGFALIQMDDLRALRESGIWKPVLLLEGVMDASDLLDAAILKAEVVLRSEAQLQMIEKTSVALKQPLAIWLKVNTGMNRFGFPPAQIEEVMQRLASNSSVKLKGVMTHFACADDLDCEIEGQWRVFHEVVRRYQLPFTAANSAAILRDQRTHGEVVRAGSLIYGNNPFSQAMPVGYDFRPVMSLRSEIIGLSNLQKGDALGYGASFVADRPMLIGLVGCGYGDGYPYTAPTGTPVLVKGNLTRVVGKVAMNVMAVDLTEVGRVGLGDPVVLWGDHQLPISEVSKYSGVLSEALECGLTKRLPVCLIGEESIFA</sequence>
<dbReference type="InterPro" id="IPR029066">
    <property type="entry name" value="PLP-binding_barrel"/>
</dbReference>
<evidence type="ECO:0000313" key="6">
    <source>
        <dbReference type="EMBL" id="MCB6184011.1"/>
    </source>
</evidence>
<dbReference type="PANTHER" id="PTHR30511:SF0">
    <property type="entry name" value="ALANINE RACEMASE, CATABOLIC-RELATED"/>
    <property type="match status" value="1"/>
</dbReference>
<proteinExistence type="inferred from homology"/>
<accession>A0ABS8D764</accession>
<evidence type="ECO:0000313" key="7">
    <source>
        <dbReference type="Proteomes" id="UP001165395"/>
    </source>
</evidence>
<dbReference type="Gene3D" id="3.20.20.10">
    <property type="entry name" value="Alanine racemase"/>
    <property type="match status" value="1"/>
</dbReference>
<dbReference type="EC" id="5.1.1.1" evidence="4"/>
<dbReference type="PRINTS" id="PR00992">
    <property type="entry name" value="ALARACEMASE"/>
</dbReference>
<feature type="modified residue" description="N6-(pyridoxal phosphate)lysine" evidence="4">
    <location>
        <position position="35"/>
    </location>
</feature>
<dbReference type="InterPro" id="IPR020622">
    <property type="entry name" value="Ala_racemase_pyridoxalP-BS"/>
</dbReference>
<evidence type="ECO:0000256" key="3">
    <source>
        <dbReference type="ARBA" id="ARBA00023235"/>
    </source>
</evidence>
<dbReference type="SMART" id="SM01005">
    <property type="entry name" value="Ala_racemase_C"/>
    <property type="match status" value="1"/>
</dbReference>
<evidence type="ECO:0000256" key="1">
    <source>
        <dbReference type="ARBA" id="ARBA00001933"/>
    </source>
</evidence>
<reference evidence="6" key="1">
    <citation type="submission" date="2021-10" db="EMBL/GenBank/DDBJ databases">
        <title>The complete genome sequence of Leeia sp. TBRC 13508.</title>
        <authorList>
            <person name="Charoenyingcharoen P."/>
            <person name="Yukphan P."/>
        </authorList>
    </citation>
    <scope>NUCLEOTIDE SEQUENCE</scope>
    <source>
        <strain evidence="6">TBRC 13508</strain>
    </source>
</reference>
<feature type="active site" description="Proton acceptor; specific for L-alanine" evidence="4">
    <location>
        <position position="255"/>
    </location>
</feature>
<protein>
    <recommendedName>
        <fullName evidence="4">Alanine racemase</fullName>
        <ecNumber evidence="4">5.1.1.1</ecNumber>
    </recommendedName>
</protein>
<comment type="caution">
    <text evidence="6">The sequence shown here is derived from an EMBL/GenBank/DDBJ whole genome shotgun (WGS) entry which is preliminary data.</text>
</comment>
<dbReference type="SUPFAM" id="SSF51419">
    <property type="entry name" value="PLP-binding barrel"/>
    <property type="match status" value="1"/>
</dbReference>
<dbReference type="SUPFAM" id="SSF50621">
    <property type="entry name" value="Alanine racemase C-terminal domain-like"/>
    <property type="match status" value="1"/>
</dbReference>
<dbReference type="Gene3D" id="2.40.37.10">
    <property type="entry name" value="Lyase, Ornithine Decarboxylase, Chain A, domain 1"/>
    <property type="match status" value="1"/>
</dbReference>
<keyword evidence="7" id="KW-1185">Reference proteome</keyword>
<evidence type="ECO:0000259" key="5">
    <source>
        <dbReference type="SMART" id="SM01005"/>
    </source>
</evidence>
<dbReference type="PROSITE" id="PS00395">
    <property type="entry name" value="ALANINE_RACEMASE"/>
    <property type="match status" value="1"/>
</dbReference>
<evidence type="ECO:0000256" key="4">
    <source>
        <dbReference type="HAMAP-Rule" id="MF_01201"/>
    </source>
</evidence>
<evidence type="ECO:0000256" key="2">
    <source>
        <dbReference type="ARBA" id="ARBA00022898"/>
    </source>
</evidence>
<dbReference type="RefSeq" id="WP_227180789.1">
    <property type="nucleotide sequence ID" value="NZ_JAJBZT010000005.1"/>
</dbReference>
<dbReference type="InterPro" id="IPR011079">
    <property type="entry name" value="Ala_racemase_C"/>
</dbReference>
<keyword evidence="2 4" id="KW-0663">Pyridoxal phosphate</keyword>
<dbReference type="PANTHER" id="PTHR30511">
    <property type="entry name" value="ALANINE RACEMASE"/>
    <property type="match status" value="1"/>
</dbReference>
<comment type="similarity">
    <text evidence="4">Belongs to the alanine racemase family.</text>
</comment>
<gene>
    <name evidence="6" type="primary">alr</name>
    <name evidence="6" type="ORF">LIN78_10690</name>
</gene>
<dbReference type="InterPro" id="IPR009006">
    <property type="entry name" value="Ala_racemase/Decarboxylase_C"/>
</dbReference>
<dbReference type="Pfam" id="PF00842">
    <property type="entry name" value="Ala_racemase_C"/>
    <property type="match status" value="1"/>
</dbReference>
<feature type="binding site" evidence="4">
    <location>
        <position position="303"/>
    </location>
    <ligand>
        <name>substrate</name>
    </ligand>
</feature>
<keyword evidence="3 4" id="KW-0413">Isomerase</keyword>
<feature type="binding site" evidence="4">
    <location>
        <position position="132"/>
    </location>
    <ligand>
        <name>substrate</name>
    </ligand>
</feature>
<feature type="domain" description="Alanine racemase C-terminal" evidence="5">
    <location>
        <begin position="234"/>
        <end position="359"/>
    </location>
</feature>